<dbReference type="OrthoDB" id="875490at2"/>
<name>A0A428K0W3_9BACT</name>
<gene>
    <name evidence="1" type="ORF">EI293_18945</name>
</gene>
<accession>A0A428K0W3</accession>
<dbReference type="InterPro" id="IPR036116">
    <property type="entry name" value="FN3_sf"/>
</dbReference>
<dbReference type="EMBL" id="RWIU01000008">
    <property type="protein sequence ID" value="RSK40051.1"/>
    <property type="molecule type" value="Genomic_DNA"/>
</dbReference>
<evidence type="ECO:0000313" key="1">
    <source>
        <dbReference type="EMBL" id="RSK40051.1"/>
    </source>
</evidence>
<keyword evidence="2" id="KW-1185">Reference proteome</keyword>
<evidence type="ECO:0000313" key="2">
    <source>
        <dbReference type="Proteomes" id="UP000270291"/>
    </source>
</evidence>
<comment type="caution">
    <text evidence="1">The sequence shown here is derived from an EMBL/GenBank/DDBJ whole genome shotgun (WGS) entry which is preliminary data.</text>
</comment>
<dbReference type="AlphaFoldDB" id="A0A428K0W3"/>
<protein>
    <submittedName>
        <fullName evidence="1">Uncharacterized protein</fullName>
    </submittedName>
</protein>
<dbReference type="Proteomes" id="UP000270291">
    <property type="component" value="Unassembled WGS sequence"/>
</dbReference>
<reference evidence="1 2" key="1">
    <citation type="submission" date="2018-12" db="EMBL/GenBank/DDBJ databases">
        <authorList>
            <person name="Feng G."/>
            <person name="Zhu H."/>
        </authorList>
    </citation>
    <scope>NUCLEOTIDE SEQUENCE [LARGE SCALE GENOMIC DNA]</scope>
    <source>
        <strain evidence="1 2">LMG 26000</strain>
    </source>
</reference>
<proteinExistence type="predicted"/>
<dbReference type="SUPFAM" id="SSF49265">
    <property type="entry name" value="Fibronectin type III"/>
    <property type="match status" value="1"/>
</dbReference>
<organism evidence="1 2">
    <name type="scientific">Hymenobacter perfusus</name>
    <dbReference type="NCBI Taxonomy" id="1236770"/>
    <lineage>
        <taxon>Bacteria</taxon>
        <taxon>Pseudomonadati</taxon>
        <taxon>Bacteroidota</taxon>
        <taxon>Cytophagia</taxon>
        <taxon>Cytophagales</taxon>
        <taxon>Hymenobacteraceae</taxon>
        <taxon>Hymenobacter</taxon>
    </lineage>
</organism>
<dbReference type="RefSeq" id="WP_125440127.1">
    <property type="nucleotide sequence ID" value="NZ_RWIU01000008.1"/>
</dbReference>
<sequence length="288" mass="32044">MPEHAAAQVPNDDIARRRPLQSEELVTSSTTGCTVQWGCVDELLTGKCIEYHNDQWFEFTPATTGRYYVNIAGQQCRDVRGVQLVVLTGTPCQPATYRVLSCTSLGSQDDVFVTLDSLRAGQSYLLNVDGYLHDNCRFTLVVSTRAQGIPASALPPATSLTGNPVVTLRWQLPDSLASATQFRVLRREAGAFRSADRTVLAVRRTTYGAAVASYSWTDTLSAAGRYLYQVVAESTDGSTPSLVQQQWYTYSQLRQRTGSASDVRQQALQQQQAWERQARRMRRQHPVK</sequence>